<dbReference type="EMBL" id="JADGMS010000001">
    <property type="protein sequence ID" value="KAF9688936.1"/>
    <property type="molecule type" value="Genomic_DNA"/>
</dbReference>
<dbReference type="OrthoDB" id="1686201at2759"/>
<dbReference type="AlphaFoldDB" id="A0A835TJ30"/>
<comment type="caution">
    <text evidence="1">The sequence shown here is derived from an EMBL/GenBank/DDBJ whole genome shotgun (WGS) entry which is preliminary data.</text>
</comment>
<protein>
    <submittedName>
        <fullName evidence="1">Uncharacterized protein</fullName>
    </submittedName>
</protein>
<organism evidence="1 2">
    <name type="scientific">Salix dunnii</name>
    <dbReference type="NCBI Taxonomy" id="1413687"/>
    <lineage>
        <taxon>Eukaryota</taxon>
        <taxon>Viridiplantae</taxon>
        <taxon>Streptophyta</taxon>
        <taxon>Embryophyta</taxon>
        <taxon>Tracheophyta</taxon>
        <taxon>Spermatophyta</taxon>
        <taxon>Magnoliopsida</taxon>
        <taxon>eudicotyledons</taxon>
        <taxon>Gunneridae</taxon>
        <taxon>Pentapetalae</taxon>
        <taxon>rosids</taxon>
        <taxon>fabids</taxon>
        <taxon>Malpighiales</taxon>
        <taxon>Salicaceae</taxon>
        <taxon>Saliceae</taxon>
        <taxon>Salix</taxon>
    </lineage>
</organism>
<accession>A0A835TJ30</accession>
<sequence>MDHHNRLKGRSCSRDLQMEHTKNMSAMKITPMLSKFITVRGTTKSSAAGSRRAFVTATSRTLQVSELPVISCIYTYGCTVYDQSVLVFVSTVIRVYTLKRYLACSNLLSHETLKPQAKKDEESTAEACKGVTEAADSVKEGARSVKNAAETVTKMTKEVTKKVSETAETITDKAASVIKDKIVGK</sequence>
<dbReference type="Proteomes" id="UP000657918">
    <property type="component" value="Unassembled WGS sequence"/>
</dbReference>
<keyword evidence="2" id="KW-1185">Reference proteome</keyword>
<evidence type="ECO:0000313" key="1">
    <source>
        <dbReference type="EMBL" id="KAF9688936.1"/>
    </source>
</evidence>
<name>A0A835TJ30_9ROSI</name>
<evidence type="ECO:0000313" key="2">
    <source>
        <dbReference type="Proteomes" id="UP000657918"/>
    </source>
</evidence>
<proteinExistence type="predicted"/>
<gene>
    <name evidence="1" type="ORF">SADUNF_Sadunf01G0039800</name>
</gene>
<reference evidence="1 2" key="1">
    <citation type="submission" date="2020-10" db="EMBL/GenBank/DDBJ databases">
        <title>Plant Genome Project.</title>
        <authorList>
            <person name="Zhang R.-G."/>
        </authorList>
    </citation>
    <scope>NUCLEOTIDE SEQUENCE [LARGE SCALE GENOMIC DNA]</scope>
    <source>
        <strain evidence="1">FAFU-HL-1</strain>
        <tissue evidence="1">Leaf</tissue>
    </source>
</reference>